<dbReference type="PANTHER" id="PTHR34875">
    <property type="entry name" value="UPF0237 PROTEIN MJ1558"/>
    <property type="match status" value="1"/>
</dbReference>
<dbReference type="InterPro" id="IPR022986">
    <property type="entry name" value="UPF0237_ACT"/>
</dbReference>
<name>A0A150IHK9_9EURY</name>
<dbReference type="InterPro" id="IPR050990">
    <property type="entry name" value="UPF0237/GcvR_regulator"/>
</dbReference>
<dbReference type="InterPro" id="IPR002912">
    <property type="entry name" value="ACT_dom"/>
</dbReference>
<dbReference type="PROSITE" id="PS51671">
    <property type="entry name" value="ACT"/>
    <property type="match status" value="1"/>
</dbReference>
<reference evidence="6 7" key="1">
    <citation type="journal article" date="2016" name="ISME J.">
        <title>Chasing the elusive Euryarchaeota class WSA2: genomes reveal a uniquely fastidious methyl-reducing methanogen.</title>
        <authorList>
            <person name="Nobu M.K."/>
            <person name="Narihiro T."/>
            <person name="Kuroda K."/>
            <person name="Mei R."/>
            <person name="Liu W.T."/>
        </authorList>
    </citation>
    <scope>NUCLEOTIDE SEQUENCE [LARGE SCALE GENOMIC DNA]</scope>
    <source>
        <strain evidence="3">B03fssc0709_Meth_Bin005</strain>
        <strain evidence="4">B15fssc0709_Meth_Bin003</strain>
        <strain evidence="5">BMIXfssc0709_Meth_Bin006</strain>
    </source>
</reference>
<dbReference type="SUPFAM" id="SSF55021">
    <property type="entry name" value="ACT-like"/>
    <property type="match status" value="1"/>
</dbReference>
<dbReference type="Proteomes" id="UP000092401">
    <property type="component" value="Unassembled WGS sequence"/>
</dbReference>
<dbReference type="Pfam" id="PF13740">
    <property type="entry name" value="ACT_6"/>
    <property type="match status" value="1"/>
</dbReference>
<accession>A0A150IHK9</accession>
<dbReference type="Gene3D" id="3.30.70.260">
    <property type="match status" value="1"/>
</dbReference>
<evidence type="ECO:0000313" key="7">
    <source>
        <dbReference type="Proteomes" id="UP000092401"/>
    </source>
</evidence>
<accession>A0A150IVW9</accession>
<evidence type="ECO:0000313" key="3">
    <source>
        <dbReference type="EMBL" id="KYC44500.1"/>
    </source>
</evidence>
<comment type="similarity">
    <text evidence="1">Belongs to the UPF0237 family.</text>
</comment>
<dbReference type="AlphaFoldDB" id="A0A150IHK9"/>
<feature type="domain" description="ACT" evidence="2">
    <location>
        <begin position="10"/>
        <end position="84"/>
    </location>
</feature>
<proteinExistence type="inferred from homology"/>
<dbReference type="EMBL" id="LNGF01000051">
    <property type="protein sequence ID" value="KYC46697.1"/>
    <property type="molecule type" value="Genomic_DNA"/>
</dbReference>
<evidence type="ECO:0000313" key="6">
    <source>
        <dbReference type="Proteomes" id="UP000091929"/>
    </source>
</evidence>
<dbReference type="NCBIfam" id="NF001220">
    <property type="entry name" value="PRK00194.1"/>
    <property type="match status" value="1"/>
</dbReference>
<dbReference type="Proteomes" id="UP000092403">
    <property type="component" value="Unassembled WGS sequence"/>
</dbReference>
<comment type="caution">
    <text evidence="3">The sequence shown here is derived from an EMBL/GenBank/DDBJ whole genome shotgun (WGS) entry which is preliminary data.</text>
</comment>
<protein>
    <recommendedName>
        <fullName evidence="1">UPF0237 protein APG10_01672</fullName>
    </recommendedName>
</protein>
<evidence type="ECO:0000259" key="2">
    <source>
        <dbReference type="PROSITE" id="PS51671"/>
    </source>
</evidence>
<gene>
    <name evidence="3" type="ORF">APG10_01672</name>
    <name evidence="4" type="ORF">APG11_01739</name>
    <name evidence="5" type="ORF">APG12_01666</name>
</gene>
<dbReference type="CDD" id="cd04872">
    <property type="entry name" value="ACT_1ZPV"/>
    <property type="match status" value="1"/>
</dbReference>
<dbReference type="EMBL" id="LNJC01000046">
    <property type="protein sequence ID" value="KYC49137.1"/>
    <property type="molecule type" value="Genomic_DNA"/>
</dbReference>
<evidence type="ECO:0000313" key="4">
    <source>
        <dbReference type="EMBL" id="KYC46697.1"/>
    </source>
</evidence>
<dbReference type="EMBL" id="LNGE01000060">
    <property type="protein sequence ID" value="KYC44500.1"/>
    <property type="molecule type" value="Genomic_DNA"/>
</dbReference>
<evidence type="ECO:0000256" key="1">
    <source>
        <dbReference type="HAMAP-Rule" id="MF_01054"/>
    </source>
</evidence>
<organism evidence="3 7">
    <name type="scientific">Candidatus Methanofastidiosum methylothiophilum</name>
    <dbReference type="NCBI Taxonomy" id="1705564"/>
    <lineage>
        <taxon>Archaea</taxon>
        <taxon>Methanobacteriati</taxon>
        <taxon>Methanobacteriota</taxon>
        <taxon>Stenosarchaea group</taxon>
        <taxon>Candidatus Methanofastidiosia</taxon>
        <taxon>Candidatus Methanofastidiosales</taxon>
        <taxon>Candidatus Methanofastidiosaceae</taxon>
        <taxon>Candidatus Methanofastidiosum</taxon>
    </lineage>
</organism>
<dbReference type="Proteomes" id="UP000091929">
    <property type="component" value="Unassembled WGS sequence"/>
</dbReference>
<accession>A0A150IP20</accession>
<dbReference type="InterPro" id="IPR045865">
    <property type="entry name" value="ACT-like_dom_sf"/>
</dbReference>
<sequence>MADPIGEKIVITVLSADRPGIVAGVTRVLADLNVNILELSQTVLDGVFSMIAIADISTSGYDFKKIKHDLETEGVKLNINLLIQRKEIFDRMHRV</sequence>
<evidence type="ECO:0000313" key="5">
    <source>
        <dbReference type="EMBL" id="KYC49137.1"/>
    </source>
</evidence>
<dbReference type="PANTHER" id="PTHR34875:SF6">
    <property type="entry name" value="UPF0237 PROTEIN MJ1558"/>
    <property type="match status" value="1"/>
</dbReference>
<dbReference type="HAMAP" id="MF_01054">
    <property type="entry name" value="UPF0237"/>
    <property type="match status" value="1"/>
</dbReference>